<feature type="transmembrane region" description="Helical" evidence="7">
    <location>
        <begin position="84"/>
        <end position="105"/>
    </location>
</feature>
<feature type="domain" description="Acyltransferase 3" evidence="8">
    <location>
        <begin position="8"/>
        <end position="328"/>
    </location>
</feature>
<dbReference type="Proteomes" id="UP001139559">
    <property type="component" value="Unassembled WGS sequence"/>
</dbReference>
<dbReference type="GO" id="GO:0009246">
    <property type="term" value="P:enterobacterial common antigen biosynthetic process"/>
    <property type="evidence" value="ECO:0007669"/>
    <property type="project" value="TreeGrafter"/>
</dbReference>
<name>A0A9X1XKY7_9VIBR</name>
<feature type="transmembrane region" description="Helical" evidence="7">
    <location>
        <begin position="134"/>
        <end position="153"/>
    </location>
</feature>
<sequence>MSSTNKIASFELGRVVAMLAILSMHCQLFLGYLHYNDEPWFGYIFNQATRFAVPLFFLISGYLIQPKLTSAPYETLKSYSKPLIRVWLVWSILSLVMPFNLGVVMEHGYIAERTGYWSYLMSAPFNSLLEGGLVHLWFIPALISAIAIIAFLVQSKQSSLIIPIAVILYIYGVLAGSYQTITELEPPFFTRNGPFFATLMVAIGFVIRQKDIHWSSSKSLMVALLGLFVHMGEAWYLHSLGQLFNANDFLFGTAVWATGCFFWLLSKPNLGNSPLVFALSKRVLSVYVSHMLIIIIMINVAGFYELENGARDLTVWLGSVLLTGLFVLGLEKTPLKKVLFR</sequence>
<gene>
    <name evidence="9" type="ORF">KP803_13830</name>
</gene>
<keyword evidence="3" id="KW-1003">Cell membrane</keyword>
<feature type="transmembrane region" description="Helical" evidence="7">
    <location>
        <begin position="316"/>
        <end position="335"/>
    </location>
</feature>
<dbReference type="AlphaFoldDB" id="A0A9X1XKY7"/>
<evidence type="ECO:0000256" key="4">
    <source>
        <dbReference type="ARBA" id="ARBA00022692"/>
    </source>
</evidence>
<keyword evidence="5 7" id="KW-1133">Transmembrane helix</keyword>
<feature type="transmembrane region" description="Helical" evidence="7">
    <location>
        <begin position="40"/>
        <end position="64"/>
    </location>
</feature>
<evidence type="ECO:0000256" key="7">
    <source>
        <dbReference type="SAM" id="Phobius"/>
    </source>
</evidence>
<proteinExistence type="inferred from homology"/>
<dbReference type="RefSeq" id="WP_248009435.1">
    <property type="nucleotide sequence ID" value="NZ_JAJHVV010000008.1"/>
</dbReference>
<dbReference type="GO" id="GO:0016413">
    <property type="term" value="F:O-acetyltransferase activity"/>
    <property type="evidence" value="ECO:0007669"/>
    <property type="project" value="TreeGrafter"/>
</dbReference>
<dbReference type="GO" id="GO:0005886">
    <property type="term" value="C:plasma membrane"/>
    <property type="evidence" value="ECO:0007669"/>
    <property type="project" value="UniProtKB-SubCell"/>
</dbReference>
<evidence type="ECO:0000256" key="5">
    <source>
        <dbReference type="ARBA" id="ARBA00022989"/>
    </source>
</evidence>
<feature type="transmembrane region" description="Helical" evidence="7">
    <location>
        <begin position="219"/>
        <end position="237"/>
    </location>
</feature>
<dbReference type="Pfam" id="PF01757">
    <property type="entry name" value="Acyl_transf_3"/>
    <property type="match status" value="1"/>
</dbReference>
<accession>A0A9X1XKY7</accession>
<comment type="similarity">
    <text evidence="2">Belongs to the acyltransferase 3 family.</text>
</comment>
<organism evidence="9 10">
    <name type="scientific">Vibrio amylolyticus</name>
    <dbReference type="NCBI Taxonomy" id="2847292"/>
    <lineage>
        <taxon>Bacteria</taxon>
        <taxon>Pseudomonadati</taxon>
        <taxon>Pseudomonadota</taxon>
        <taxon>Gammaproteobacteria</taxon>
        <taxon>Vibrionales</taxon>
        <taxon>Vibrionaceae</taxon>
        <taxon>Vibrio</taxon>
    </lineage>
</organism>
<dbReference type="PANTHER" id="PTHR40074">
    <property type="entry name" value="O-ACETYLTRANSFERASE WECH"/>
    <property type="match status" value="1"/>
</dbReference>
<dbReference type="EMBL" id="JAJHVV010000008">
    <property type="protein sequence ID" value="MCK6264356.1"/>
    <property type="molecule type" value="Genomic_DNA"/>
</dbReference>
<evidence type="ECO:0000259" key="8">
    <source>
        <dbReference type="Pfam" id="PF01757"/>
    </source>
</evidence>
<feature type="transmembrane region" description="Helical" evidence="7">
    <location>
        <begin position="249"/>
        <end position="265"/>
    </location>
</feature>
<feature type="transmembrane region" description="Helical" evidence="7">
    <location>
        <begin position="12"/>
        <end position="34"/>
    </location>
</feature>
<protein>
    <submittedName>
        <fullName evidence="9">Acyltransferase family protein</fullName>
    </submittedName>
</protein>
<evidence type="ECO:0000256" key="6">
    <source>
        <dbReference type="ARBA" id="ARBA00023136"/>
    </source>
</evidence>
<comment type="subcellular location">
    <subcellularLocation>
        <location evidence="1">Cell membrane</location>
        <topology evidence="1">Multi-pass membrane protein</topology>
    </subcellularLocation>
</comment>
<evidence type="ECO:0000256" key="1">
    <source>
        <dbReference type="ARBA" id="ARBA00004651"/>
    </source>
</evidence>
<reference evidence="9" key="1">
    <citation type="submission" date="2021-11" db="EMBL/GenBank/DDBJ databases">
        <title>Vibrio ZSDE26 sp. nov. and Vibrio ZSDZ34 sp. nov., isolated from coastal seawater in Qingdao.</title>
        <authorList>
            <person name="Zhang P."/>
        </authorList>
    </citation>
    <scope>NUCLEOTIDE SEQUENCE</scope>
    <source>
        <strain evidence="9">ZSDE26</strain>
    </source>
</reference>
<keyword evidence="9" id="KW-0808">Transferase</keyword>
<evidence type="ECO:0000313" key="10">
    <source>
        <dbReference type="Proteomes" id="UP001139559"/>
    </source>
</evidence>
<evidence type="ECO:0000313" key="9">
    <source>
        <dbReference type="EMBL" id="MCK6264356.1"/>
    </source>
</evidence>
<feature type="transmembrane region" description="Helical" evidence="7">
    <location>
        <begin position="286"/>
        <end position="304"/>
    </location>
</feature>
<comment type="caution">
    <text evidence="9">The sequence shown here is derived from an EMBL/GenBank/DDBJ whole genome shotgun (WGS) entry which is preliminary data.</text>
</comment>
<keyword evidence="6 7" id="KW-0472">Membrane</keyword>
<dbReference type="PANTHER" id="PTHR40074:SF2">
    <property type="entry name" value="O-ACETYLTRANSFERASE WECH"/>
    <property type="match status" value="1"/>
</dbReference>
<keyword evidence="10" id="KW-1185">Reference proteome</keyword>
<feature type="transmembrane region" description="Helical" evidence="7">
    <location>
        <begin position="160"/>
        <end position="182"/>
    </location>
</feature>
<dbReference type="InterPro" id="IPR002656">
    <property type="entry name" value="Acyl_transf_3_dom"/>
</dbReference>
<keyword evidence="4 7" id="KW-0812">Transmembrane</keyword>
<feature type="transmembrane region" description="Helical" evidence="7">
    <location>
        <begin position="188"/>
        <end position="207"/>
    </location>
</feature>
<evidence type="ECO:0000256" key="2">
    <source>
        <dbReference type="ARBA" id="ARBA00007400"/>
    </source>
</evidence>
<evidence type="ECO:0000256" key="3">
    <source>
        <dbReference type="ARBA" id="ARBA00022475"/>
    </source>
</evidence>
<keyword evidence="9" id="KW-0012">Acyltransferase</keyword>